<protein>
    <recommendedName>
        <fullName evidence="3">BED-type domain-containing protein</fullName>
    </recommendedName>
</protein>
<proteinExistence type="predicted"/>
<organism evidence="1 2">
    <name type="scientific">Apiospora saccharicola</name>
    <dbReference type="NCBI Taxonomy" id="335842"/>
    <lineage>
        <taxon>Eukaryota</taxon>
        <taxon>Fungi</taxon>
        <taxon>Dikarya</taxon>
        <taxon>Ascomycota</taxon>
        <taxon>Pezizomycotina</taxon>
        <taxon>Sordariomycetes</taxon>
        <taxon>Xylariomycetidae</taxon>
        <taxon>Amphisphaeriales</taxon>
        <taxon>Apiosporaceae</taxon>
        <taxon>Apiospora</taxon>
    </lineage>
</organism>
<name>A0ABR1VDN5_9PEZI</name>
<accession>A0ABR1VDN5</accession>
<sequence length="122" mass="14025">MEWKSYDAYPPFTRGHLALHRKGAGKFTVPLDSNSLRRVYCLDCGESSTSSHRGMKNKHKDISCHISKHRADSAYQRDQARHPDYEWRCAYSFKAQSWNNFLAHRGSFVLPGFLVGVVHVRG</sequence>
<evidence type="ECO:0000313" key="2">
    <source>
        <dbReference type="Proteomes" id="UP001446871"/>
    </source>
</evidence>
<comment type="caution">
    <text evidence="1">The sequence shown here is derived from an EMBL/GenBank/DDBJ whole genome shotgun (WGS) entry which is preliminary data.</text>
</comment>
<keyword evidence="2" id="KW-1185">Reference proteome</keyword>
<reference evidence="1 2" key="1">
    <citation type="submission" date="2023-01" db="EMBL/GenBank/DDBJ databases">
        <title>Analysis of 21 Apiospora genomes using comparative genomics revels a genus with tremendous synthesis potential of carbohydrate active enzymes and secondary metabolites.</title>
        <authorList>
            <person name="Sorensen T."/>
        </authorList>
    </citation>
    <scope>NUCLEOTIDE SEQUENCE [LARGE SCALE GENOMIC DNA]</scope>
    <source>
        <strain evidence="1 2">CBS 83171</strain>
    </source>
</reference>
<evidence type="ECO:0000313" key="1">
    <source>
        <dbReference type="EMBL" id="KAK8068436.1"/>
    </source>
</evidence>
<gene>
    <name evidence="1" type="ORF">PG996_007548</name>
</gene>
<dbReference type="Proteomes" id="UP001446871">
    <property type="component" value="Unassembled WGS sequence"/>
</dbReference>
<dbReference type="EMBL" id="JAQQWM010000004">
    <property type="protein sequence ID" value="KAK8068436.1"/>
    <property type="molecule type" value="Genomic_DNA"/>
</dbReference>
<evidence type="ECO:0008006" key="3">
    <source>
        <dbReference type="Google" id="ProtNLM"/>
    </source>
</evidence>